<gene>
    <name evidence="2" type="ORF">Aglo03_66890</name>
</gene>
<dbReference type="PANTHER" id="PTHR43157:SF31">
    <property type="entry name" value="PHOSPHATIDYLINOSITOL-GLYCAN BIOSYNTHESIS CLASS F PROTEIN"/>
    <property type="match status" value="1"/>
</dbReference>
<dbReference type="NCBIfam" id="NF004846">
    <property type="entry name" value="PRK06197.1"/>
    <property type="match status" value="1"/>
</dbReference>
<protein>
    <submittedName>
        <fullName evidence="2">Short-chain dehydrogenase</fullName>
    </submittedName>
</protein>
<keyword evidence="1" id="KW-0560">Oxidoreductase</keyword>
<dbReference type="SUPFAM" id="SSF51735">
    <property type="entry name" value="NAD(P)-binding Rossmann-fold domains"/>
    <property type="match status" value="1"/>
</dbReference>
<evidence type="ECO:0000313" key="3">
    <source>
        <dbReference type="Proteomes" id="UP001165042"/>
    </source>
</evidence>
<dbReference type="InterPro" id="IPR002347">
    <property type="entry name" value="SDR_fam"/>
</dbReference>
<dbReference type="Pfam" id="PF00106">
    <property type="entry name" value="adh_short"/>
    <property type="match status" value="1"/>
</dbReference>
<evidence type="ECO:0000256" key="1">
    <source>
        <dbReference type="ARBA" id="ARBA00023002"/>
    </source>
</evidence>
<accession>A0A9W6QSQ4</accession>
<dbReference type="Proteomes" id="UP001165042">
    <property type="component" value="Unassembled WGS sequence"/>
</dbReference>
<keyword evidence="3" id="KW-1185">Reference proteome</keyword>
<sequence>MAWSAADIPDLSGKTALVTGANSGLGLRTAQLLSDRGAHVLMACRSVERGRAAVATVTGAAELLELNLADLASVRTAAAQVRERTGDRLDLLVNNAGVMVPPPARTADGFELQFGTNHLGHAALTWLVMPALRAVPGARVVTVSSLAHRGQGFDIEDLNFERRGYRAAAAYSQSKLANLLFAVELDRRARAAGLDLVSVAAHPGLASTELASNSTRARMTGPVGRGIAAAVRAGARLTTAPVGRAVLPQLYAATAAGVTGGQYYGPSGPGEIFGAVGLAKPRSLALDPALGRTLWVRTAELTGVSPDPA</sequence>
<evidence type="ECO:0000313" key="2">
    <source>
        <dbReference type="EMBL" id="GLW95873.1"/>
    </source>
</evidence>
<dbReference type="PRINTS" id="PR00081">
    <property type="entry name" value="GDHRDH"/>
</dbReference>
<dbReference type="RefSeq" id="WP_285613559.1">
    <property type="nucleotide sequence ID" value="NZ_BSSD01000018.1"/>
</dbReference>
<comment type="caution">
    <text evidence="2">The sequence shown here is derived from an EMBL/GenBank/DDBJ whole genome shotgun (WGS) entry which is preliminary data.</text>
</comment>
<name>A0A9W6QSQ4_9PSEU</name>
<proteinExistence type="predicted"/>
<dbReference type="InterPro" id="IPR036291">
    <property type="entry name" value="NAD(P)-bd_dom_sf"/>
</dbReference>
<dbReference type="AlphaFoldDB" id="A0A9W6QSQ4"/>
<dbReference type="GO" id="GO:0016491">
    <property type="term" value="F:oxidoreductase activity"/>
    <property type="evidence" value="ECO:0007669"/>
    <property type="project" value="UniProtKB-KW"/>
</dbReference>
<organism evidence="2 3">
    <name type="scientific">Actinokineospora globicatena</name>
    <dbReference type="NCBI Taxonomy" id="103729"/>
    <lineage>
        <taxon>Bacteria</taxon>
        <taxon>Bacillati</taxon>
        <taxon>Actinomycetota</taxon>
        <taxon>Actinomycetes</taxon>
        <taxon>Pseudonocardiales</taxon>
        <taxon>Pseudonocardiaceae</taxon>
        <taxon>Actinokineospora</taxon>
    </lineage>
</organism>
<dbReference type="EMBL" id="BSSD01000018">
    <property type="protein sequence ID" value="GLW95873.1"/>
    <property type="molecule type" value="Genomic_DNA"/>
</dbReference>
<dbReference type="PANTHER" id="PTHR43157">
    <property type="entry name" value="PHOSPHATIDYLINOSITOL-GLYCAN BIOSYNTHESIS CLASS F PROTEIN-RELATED"/>
    <property type="match status" value="1"/>
</dbReference>
<reference evidence="2" key="1">
    <citation type="submission" date="2023-02" db="EMBL/GenBank/DDBJ databases">
        <title>Actinokineospora globicatena NBRC 15670.</title>
        <authorList>
            <person name="Ichikawa N."/>
            <person name="Sato H."/>
            <person name="Tonouchi N."/>
        </authorList>
    </citation>
    <scope>NUCLEOTIDE SEQUENCE</scope>
    <source>
        <strain evidence="2">NBRC 15670</strain>
    </source>
</reference>
<dbReference type="Gene3D" id="3.40.50.720">
    <property type="entry name" value="NAD(P)-binding Rossmann-like Domain"/>
    <property type="match status" value="1"/>
</dbReference>